<dbReference type="Pfam" id="PF25390">
    <property type="entry name" value="WD40_RLD"/>
    <property type="match status" value="1"/>
</dbReference>
<evidence type="ECO:0000256" key="11">
    <source>
        <dbReference type="ARBA" id="ARBA00022741"/>
    </source>
</evidence>
<dbReference type="PANTHER" id="PTHR44535">
    <property type="entry name" value="PROTEIN CBG16200"/>
    <property type="match status" value="1"/>
</dbReference>
<dbReference type="InterPro" id="IPR058923">
    <property type="entry name" value="RCC1-like_dom"/>
</dbReference>
<feature type="repeat" description="RCC1" evidence="15">
    <location>
        <begin position="689"/>
        <end position="753"/>
    </location>
</feature>
<comment type="similarity">
    <text evidence="3">Belongs to the protein kinase superfamily. NEK Ser/Thr protein kinase family. NIMA subfamily.</text>
</comment>
<dbReference type="Gene3D" id="3.30.200.20">
    <property type="entry name" value="Phosphorylase Kinase, domain 1"/>
    <property type="match status" value="1"/>
</dbReference>
<keyword evidence="7" id="KW-0597">Phosphoprotein</keyword>
<feature type="compositionally biased region" description="Basic residues" evidence="17">
    <location>
        <begin position="1050"/>
        <end position="1060"/>
    </location>
</feature>
<evidence type="ECO:0000256" key="5">
    <source>
        <dbReference type="ARBA" id="ARBA00022490"/>
    </source>
</evidence>
<dbReference type="Gene3D" id="2.130.10.30">
    <property type="entry name" value="Regulator of chromosome condensation 1/beta-lactamase-inhibitor protein II"/>
    <property type="match status" value="2"/>
</dbReference>
<dbReference type="SUPFAM" id="SSF56112">
    <property type="entry name" value="Protein kinase-like (PK-like)"/>
    <property type="match status" value="1"/>
</dbReference>
<dbReference type="AlphaFoldDB" id="A0A914WAL0"/>
<dbReference type="GO" id="GO:0046872">
    <property type="term" value="F:metal ion binding"/>
    <property type="evidence" value="ECO:0007669"/>
    <property type="project" value="UniProtKB-KW"/>
</dbReference>
<feature type="domain" description="Protein kinase" evidence="18">
    <location>
        <begin position="199"/>
        <end position="453"/>
    </location>
</feature>
<evidence type="ECO:0000256" key="10">
    <source>
        <dbReference type="ARBA" id="ARBA00022737"/>
    </source>
</evidence>
<dbReference type="SUPFAM" id="SSF50985">
    <property type="entry name" value="RCC1/BLIP-II"/>
    <property type="match status" value="1"/>
</dbReference>
<accession>A0A914WAL0</accession>
<dbReference type="InterPro" id="IPR000408">
    <property type="entry name" value="Reg_chr_condens"/>
</dbReference>
<dbReference type="PROSITE" id="PS00626">
    <property type="entry name" value="RCC1_2"/>
    <property type="match status" value="1"/>
</dbReference>
<dbReference type="GO" id="GO:0005737">
    <property type="term" value="C:cytoplasm"/>
    <property type="evidence" value="ECO:0007669"/>
    <property type="project" value="UniProtKB-SubCell"/>
</dbReference>
<evidence type="ECO:0000313" key="20">
    <source>
        <dbReference type="WBParaSite" id="PSAMB.scaffold340size55875.g4870.t1"/>
    </source>
</evidence>
<evidence type="ECO:0000256" key="4">
    <source>
        <dbReference type="ARBA" id="ARBA00012513"/>
    </source>
</evidence>
<dbReference type="CDD" id="cd08215">
    <property type="entry name" value="STKc_Nek"/>
    <property type="match status" value="1"/>
</dbReference>
<evidence type="ECO:0000256" key="8">
    <source>
        <dbReference type="ARBA" id="ARBA00022679"/>
    </source>
</evidence>
<feature type="binding site" evidence="16">
    <location>
        <position position="228"/>
    </location>
    <ligand>
        <name>ATP</name>
        <dbReference type="ChEBI" id="CHEBI:30616"/>
    </ligand>
</feature>
<keyword evidence="12" id="KW-0418">Kinase</keyword>
<dbReference type="InterPro" id="IPR000719">
    <property type="entry name" value="Prot_kinase_dom"/>
</dbReference>
<dbReference type="InterPro" id="IPR011009">
    <property type="entry name" value="Kinase-like_dom_sf"/>
</dbReference>
<sequence>MSARSPVPYDRVLFISNRARNAQEVKRAVSPGVSVIYYPYESTSLDALEARLQSRDSKNSPISHLGFVLHIDGGKINITGVDKTILSKTTTKAQSKVKKFFESILNNSSLLTDSDVTIDFFGCDKVADLDIISKNIRALSKNNLSVTFSCDFVGVKLGTELMPNGKSRHRTTGEYYFNTDKLGEINLMQTRIQPTTAGYEKIRVVGKGAFGAAILYRRKDDDSLVILKEINMHDLSGLERQLALNEVSVLSQLDHPHIVSYYDSFEEDGVLMIEMEYAEGGTLAQFLSKRESRLEEREILHMFQQMISAVCYLHHNSVLHRDLKTANIFLSKEGDIKIGDFGISKIMGTETKQQGANTVLGTPYYISPEMCEGKTYNEKSDIWALGCILYEMACLQKTFEGSNLPALVNKIMKGQYDQVRGNYSAEFKILIRDILRKEPELRPSARQILHERLPDMMARFDGKRPSRVIGGADDDASSDSAAPGSVKRPKMRSVLYGFDHTKTSLYPLGGLPSNIKVRQIAMSKSHHVMVTSEKLVYVWGANGNGQLGLGDRNPRPNPSLAQTLTGKSIARVGVGDQFSVFCSENGIAMSCGHRRYTGNGSLDDDILRPKLIDSLLSVDILSLSCGPRHAVVIAEGGKVFVWGDGAQGRLGNRSEQDVLVATQIAIPNEQMIRTSRCGVDATVLLTDSGSLLAMGSNHCNKLNLNQRQGFFSNAKGNVTEVTKVLSPTSLKNFPSRVVDVSMGSSHTAVLLESGHLHMFGRNAEGQLGRGHREPTGASGLVKPLSTRACVMVQCGDGFSIAGTSDNELYFWGSKRSAVTSTTGEDPCLRSPTNKPIAHVHPFAPNEDEQETSRQSPTATAADNVAGNAVEKSSTFLQNLHRRNRQKMTQNANVKSVKEDDENGIITLPNLVLRLDTSGSASGIRTLIRLSSVACCGSKVIVIVETSAPAPNQEPALAPRIKAHRQPTDAHEGQAEKDRKTAPLSRHSSAPAVLPIPDNTLVATWIRNELDQAEVLVAAPPASKQSLNKPPARHKAASVSSSDSPASAASKGKRKRKRRSSAHLAAKSSPDAIVDAPAKIREQQLIDEIDALKKQLADQHHSFQDHVVQIDLLQNKLADMQTNQKETNGAPSSAPASSTGQRKSAVCSLL</sequence>
<dbReference type="WBParaSite" id="PSAMB.scaffold340size55875.g4870.t1">
    <property type="protein sequence ID" value="PSAMB.scaffold340size55875.g4870.t1"/>
    <property type="gene ID" value="PSAMB.scaffold340size55875.g4870"/>
</dbReference>
<dbReference type="InterPro" id="IPR017441">
    <property type="entry name" value="Protein_kinase_ATP_BS"/>
</dbReference>
<dbReference type="Gene3D" id="1.10.510.10">
    <property type="entry name" value="Transferase(Phosphotransferase) domain 1"/>
    <property type="match status" value="1"/>
</dbReference>
<proteinExistence type="inferred from homology"/>
<evidence type="ECO:0000256" key="13">
    <source>
        <dbReference type="ARBA" id="ARBA00022840"/>
    </source>
</evidence>
<dbReference type="PRINTS" id="PR00633">
    <property type="entry name" value="RCCNDNSATION"/>
</dbReference>
<feature type="region of interest" description="Disordered" evidence="17">
    <location>
        <begin position="950"/>
        <end position="992"/>
    </location>
</feature>
<feature type="repeat" description="RCC1" evidence="15">
    <location>
        <begin position="637"/>
        <end position="688"/>
    </location>
</feature>
<keyword evidence="6" id="KW-0723">Serine/threonine-protein kinase</keyword>
<keyword evidence="10" id="KW-0677">Repeat</keyword>
<evidence type="ECO:0000256" key="9">
    <source>
        <dbReference type="ARBA" id="ARBA00022723"/>
    </source>
</evidence>
<feature type="repeat" description="RCC1" evidence="15">
    <location>
        <begin position="754"/>
        <end position="805"/>
    </location>
</feature>
<evidence type="ECO:0000256" key="2">
    <source>
        <dbReference type="ARBA" id="ARBA00004496"/>
    </source>
</evidence>
<dbReference type="PROSITE" id="PS00107">
    <property type="entry name" value="PROTEIN_KINASE_ATP"/>
    <property type="match status" value="1"/>
</dbReference>
<dbReference type="GO" id="GO:0004674">
    <property type="term" value="F:protein serine/threonine kinase activity"/>
    <property type="evidence" value="ECO:0007669"/>
    <property type="project" value="UniProtKB-KW"/>
</dbReference>
<evidence type="ECO:0000259" key="18">
    <source>
        <dbReference type="PROSITE" id="PS50011"/>
    </source>
</evidence>
<feature type="compositionally biased region" description="Low complexity" evidence="17">
    <location>
        <begin position="1036"/>
        <end position="1049"/>
    </location>
</feature>
<evidence type="ECO:0000256" key="1">
    <source>
        <dbReference type="ARBA" id="ARBA00001946"/>
    </source>
</evidence>
<protein>
    <recommendedName>
        <fullName evidence="4">non-specific serine/threonine protein kinase</fullName>
        <ecNumber evidence="4">2.7.11.1</ecNumber>
    </recommendedName>
</protein>
<keyword evidence="8" id="KW-0808">Transferase</keyword>
<dbReference type="InterPro" id="IPR008271">
    <property type="entry name" value="Ser/Thr_kinase_AS"/>
</dbReference>
<dbReference type="PROSITE" id="PS50011">
    <property type="entry name" value="PROTEIN_KINASE_DOM"/>
    <property type="match status" value="1"/>
</dbReference>
<keyword evidence="11 16" id="KW-0547">Nucleotide-binding</keyword>
<dbReference type="SMART" id="SM00220">
    <property type="entry name" value="S_TKc"/>
    <property type="match status" value="1"/>
</dbReference>
<feature type="compositionally biased region" description="Basic and acidic residues" evidence="17">
    <location>
        <begin position="965"/>
        <end position="980"/>
    </location>
</feature>
<evidence type="ECO:0000256" key="14">
    <source>
        <dbReference type="ARBA" id="ARBA00022842"/>
    </source>
</evidence>
<comment type="cofactor">
    <cofactor evidence="1">
        <name>Mg(2+)</name>
        <dbReference type="ChEBI" id="CHEBI:18420"/>
    </cofactor>
</comment>
<organism evidence="19 20">
    <name type="scientific">Plectus sambesii</name>
    <dbReference type="NCBI Taxonomy" id="2011161"/>
    <lineage>
        <taxon>Eukaryota</taxon>
        <taxon>Metazoa</taxon>
        <taxon>Ecdysozoa</taxon>
        <taxon>Nematoda</taxon>
        <taxon>Chromadorea</taxon>
        <taxon>Plectida</taxon>
        <taxon>Plectina</taxon>
        <taxon>Plectoidea</taxon>
        <taxon>Plectidae</taxon>
        <taxon>Plectus</taxon>
    </lineage>
</organism>
<comment type="subcellular location">
    <subcellularLocation>
        <location evidence="2">Cytoplasm</location>
    </subcellularLocation>
</comment>
<dbReference type="EC" id="2.7.11.1" evidence="4"/>
<evidence type="ECO:0000256" key="17">
    <source>
        <dbReference type="SAM" id="MobiDB-lite"/>
    </source>
</evidence>
<keyword evidence="5" id="KW-0963">Cytoplasm</keyword>
<feature type="region of interest" description="Disordered" evidence="17">
    <location>
        <begin position="1118"/>
        <end position="1149"/>
    </location>
</feature>
<dbReference type="PROSITE" id="PS00108">
    <property type="entry name" value="PROTEIN_KINASE_ST"/>
    <property type="match status" value="1"/>
</dbReference>
<name>A0A914WAL0_9BILA</name>
<feature type="region of interest" description="Disordered" evidence="17">
    <location>
        <begin position="1020"/>
        <end position="1075"/>
    </location>
</feature>
<dbReference type="PANTHER" id="PTHR44535:SF5">
    <property type="entry name" value="PROTEIN KINASE DOMAIN-CONTAINING PROTEIN"/>
    <property type="match status" value="1"/>
</dbReference>
<feature type="repeat" description="RCC1" evidence="15">
    <location>
        <begin position="534"/>
        <end position="585"/>
    </location>
</feature>
<keyword evidence="19" id="KW-1185">Reference proteome</keyword>
<evidence type="ECO:0000256" key="7">
    <source>
        <dbReference type="ARBA" id="ARBA00022553"/>
    </source>
</evidence>
<dbReference type="FunFam" id="3.30.200.20:FF:000097">
    <property type="entry name" value="Probable serine/threonine-protein kinase nek1"/>
    <property type="match status" value="1"/>
</dbReference>
<evidence type="ECO:0000256" key="6">
    <source>
        <dbReference type="ARBA" id="ARBA00022527"/>
    </source>
</evidence>
<keyword evidence="9" id="KW-0479">Metal-binding</keyword>
<reference evidence="20" key="1">
    <citation type="submission" date="2022-11" db="UniProtKB">
        <authorList>
            <consortium name="WormBaseParasite"/>
        </authorList>
    </citation>
    <scope>IDENTIFICATION</scope>
</reference>
<evidence type="ECO:0000256" key="3">
    <source>
        <dbReference type="ARBA" id="ARBA00010886"/>
    </source>
</evidence>
<dbReference type="PROSITE" id="PS50012">
    <property type="entry name" value="RCC1_3"/>
    <property type="match status" value="4"/>
</dbReference>
<keyword evidence="14" id="KW-0460">Magnesium</keyword>
<dbReference type="InterPro" id="IPR009091">
    <property type="entry name" value="RCC1/BLIP-II"/>
</dbReference>
<dbReference type="GO" id="GO:0005524">
    <property type="term" value="F:ATP binding"/>
    <property type="evidence" value="ECO:0007669"/>
    <property type="project" value="UniProtKB-UniRule"/>
</dbReference>
<feature type="region of interest" description="Disordered" evidence="17">
    <location>
        <begin position="819"/>
        <end position="867"/>
    </location>
</feature>
<keyword evidence="13 16" id="KW-0067">ATP-binding</keyword>
<evidence type="ECO:0000313" key="19">
    <source>
        <dbReference type="Proteomes" id="UP000887566"/>
    </source>
</evidence>
<evidence type="ECO:0000256" key="15">
    <source>
        <dbReference type="PROSITE-ProRule" id="PRU00235"/>
    </source>
</evidence>
<dbReference type="InterPro" id="IPR051997">
    <property type="entry name" value="STK_NEK"/>
</dbReference>
<evidence type="ECO:0000256" key="16">
    <source>
        <dbReference type="PROSITE-ProRule" id="PRU10141"/>
    </source>
</evidence>
<dbReference type="Proteomes" id="UP000887566">
    <property type="component" value="Unplaced"/>
</dbReference>
<feature type="compositionally biased region" description="Polar residues" evidence="17">
    <location>
        <begin position="1119"/>
        <end position="1128"/>
    </location>
</feature>
<evidence type="ECO:0000256" key="12">
    <source>
        <dbReference type="ARBA" id="ARBA00022777"/>
    </source>
</evidence>
<dbReference type="Pfam" id="PF00069">
    <property type="entry name" value="Pkinase"/>
    <property type="match status" value="1"/>
</dbReference>
<dbReference type="FunFam" id="1.10.510.10:FF:000262">
    <property type="entry name" value="Serine/threonine-protein kinase Nek8"/>
    <property type="match status" value="1"/>
</dbReference>
<feature type="region of interest" description="Disordered" evidence="17">
    <location>
        <begin position="467"/>
        <end position="486"/>
    </location>
</feature>